<dbReference type="STRING" id="475255.SAMN04488101_10565"/>
<reference evidence="9 10" key="1">
    <citation type="submission" date="2017-04" db="EMBL/GenBank/DDBJ databases">
        <authorList>
            <person name="Afonso C.L."/>
            <person name="Miller P.J."/>
            <person name="Scott M.A."/>
            <person name="Spackman E."/>
            <person name="Goraichik I."/>
            <person name="Dimitrov K.M."/>
            <person name="Suarez D.L."/>
            <person name="Swayne D.E."/>
        </authorList>
    </citation>
    <scope>NUCLEOTIDE SEQUENCE [LARGE SCALE GENOMIC DNA]</scope>
    <source>
        <strain evidence="9 10">DSM 19625</strain>
    </source>
</reference>
<keyword evidence="10" id="KW-1185">Reference proteome</keyword>
<feature type="domain" description="RagB/SusD" evidence="7">
    <location>
        <begin position="315"/>
        <end position="448"/>
    </location>
</feature>
<dbReference type="Pfam" id="PF14322">
    <property type="entry name" value="SusD-like_3"/>
    <property type="match status" value="1"/>
</dbReference>
<dbReference type="SUPFAM" id="SSF48452">
    <property type="entry name" value="TPR-like"/>
    <property type="match status" value="1"/>
</dbReference>
<proteinExistence type="inferred from homology"/>
<evidence type="ECO:0000256" key="2">
    <source>
        <dbReference type="ARBA" id="ARBA00006275"/>
    </source>
</evidence>
<dbReference type="Pfam" id="PF07980">
    <property type="entry name" value="SusD_RagB"/>
    <property type="match status" value="1"/>
</dbReference>
<evidence type="ECO:0000256" key="3">
    <source>
        <dbReference type="ARBA" id="ARBA00022729"/>
    </source>
</evidence>
<dbReference type="RefSeq" id="WP_084289414.1">
    <property type="nucleotide sequence ID" value="NZ_FWYB01000005.1"/>
</dbReference>
<comment type="subcellular location">
    <subcellularLocation>
        <location evidence="1">Cell outer membrane</location>
    </subcellularLocation>
</comment>
<evidence type="ECO:0000256" key="4">
    <source>
        <dbReference type="ARBA" id="ARBA00023136"/>
    </source>
</evidence>
<evidence type="ECO:0000256" key="5">
    <source>
        <dbReference type="ARBA" id="ARBA00023237"/>
    </source>
</evidence>
<dbReference type="InterPro" id="IPR011990">
    <property type="entry name" value="TPR-like_helical_dom_sf"/>
</dbReference>
<dbReference type="InterPro" id="IPR012944">
    <property type="entry name" value="SusD_RagB_dom"/>
</dbReference>
<keyword evidence="5" id="KW-0998">Cell outer membrane</keyword>
<feature type="signal peptide" evidence="6">
    <location>
        <begin position="1"/>
        <end position="19"/>
    </location>
</feature>
<evidence type="ECO:0000259" key="8">
    <source>
        <dbReference type="Pfam" id="PF14322"/>
    </source>
</evidence>
<dbReference type="InterPro" id="IPR033985">
    <property type="entry name" value="SusD-like_N"/>
</dbReference>
<dbReference type="GO" id="GO:0009279">
    <property type="term" value="C:cell outer membrane"/>
    <property type="evidence" value="ECO:0007669"/>
    <property type="project" value="UniProtKB-SubCell"/>
</dbReference>
<keyword evidence="4" id="KW-0472">Membrane</keyword>
<dbReference type="PROSITE" id="PS51257">
    <property type="entry name" value="PROKAR_LIPOPROTEIN"/>
    <property type="match status" value="1"/>
</dbReference>
<protein>
    <submittedName>
        <fullName evidence="9">SusD family protein</fullName>
    </submittedName>
</protein>
<organism evidence="9 10">
    <name type="scientific">Pedobacter nyackensis</name>
    <dbReference type="NCBI Taxonomy" id="475255"/>
    <lineage>
        <taxon>Bacteria</taxon>
        <taxon>Pseudomonadati</taxon>
        <taxon>Bacteroidota</taxon>
        <taxon>Sphingobacteriia</taxon>
        <taxon>Sphingobacteriales</taxon>
        <taxon>Sphingobacteriaceae</taxon>
        <taxon>Pedobacter</taxon>
    </lineage>
</organism>
<evidence type="ECO:0000259" key="7">
    <source>
        <dbReference type="Pfam" id="PF07980"/>
    </source>
</evidence>
<dbReference type="AlphaFoldDB" id="A0A1W2CXX0"/>
<comment type="similarity">
    <text evidence="2">Belongs to the SusD family.</text>
</comment>
<feature type="domain" description="SusD-like N-terminal" evidence="8">
    <location>
        <begin position="21"/>
        <end position="222"/>
    </location>
</feature>
<evidence type="ECO:0000256" key="1">
    <source>
        <dbReference type="ARBA" id="ARBA00004442"/>
    </source>
</evidence>
<feature type="chain" id="PRO_5012529176" evidence="6">
    <location>
        <begin position="20"/>
        <end position="481"/>
    </location>
</feature>
<gene>
    <name evidence="9" type="ORF">SAMN04488101_10565</name>
</gene>
<accession>A0A1W2CXX0</accession>
<name>A0A1W2CXX0_9SPHI</name>
<dbReference type="OrthoDB" id="1147023at2"/>
<dbReference type="Proteomes" id="UP000192678">
    <property type="component" value="Unassembled WGS sequence"/>
</dbReference>
<dbReference type="Gene3D" id="1.25.40.390">
    <property type="match status" value="1"/>
</dbReference>
<dbReference type="EMBL" id="FWYB01000005">
    <property type="protein sequence ID" value="SMC90073.1"/>
    <property type="molecule type" value="Genomic_DNA"/>
</dbReference>
<keyword evidence="3 6" id="KW-0732">Signal</keyword>
<evidence type="ECO:0000256" key="6">
    <source>
        <dbReference type="SAM" id="SignalP"/>
    </source>
</evidence>
<evidence type="ECO:0000313" key="10">
    <source>
        <dbReference type="Proteomes" id="UP000192678"/>
    </source>
</evidence>
<evidence type="ECO:0000313" key="9">
    <source>
        <dbReference type="EMBL" id="SMC90073.1"/>
    </source>
</evidence>
<sequence>MKKYSIYLFVLLAFVSAGCNKYLDQAPDERTTLNNPSKVSELLVTAYPRANHVLLAESMSDIPAFVSATGIDFAVNQNGFFWKDVEAVDQDSPTYYWNACYTAIGAANQALAAIAKASNPQAYSAQKGEALVARAYSHFMLVTLFSKCYNPTTAETDSGVPYVTDPETVVFKKYDRKTVAYTYQQIEKDLLEGMPLIVDNYKVPAYHFTRKATYAFACRYYLFKKDAVKVIEYANLAFPSNNFADNVRPWKSYATFNATQLEAAYTNAASPGNLLLAETVSRLGRNYKRPVYSVSQNRLNAIIAPVGTPLNSYAIYSNSSTFYYVLKFVEHFVRTNINASTGTGYVMVPLLTTEEVLLNRAEAYIMQEKYPEALTDMNTLISTRVTTYNPATQNFTEAKIKTFYAGTTTDTKQAFFNALLDLKKAEFVHEGMRWLDILRHKLPVVHYDANGAEFTLKAEDNRKLWQVPSEVTLSGVEQNPR</sequence>